<proteinExistence type="predicted"/>
<keyword evidence="3" id="KW-1185">Reference proteome</keyword>
<evidence type="ECO:0000313" key="3">
    <source>
        <dbReference type="Proteomes" id="UP001461498"/>
    </source>
</evidence>
<dbReference type="Proteomes" id="UP001461498">
    <property type="component" value="Unassembled WGS sequence"/>
</dbReference>
<organism evidence="2 3">
    <name type="scientific">Rhynocoris fuscipes</name>
    <dbReference type="NCBI Taxonomy" id="488301"/>
    <lineage>
        <taxon>Eukaryota</taxon>
        <taxon>Metazoa</taxon>
        <taxon>Ecdysozoa</taxon>
        <taxon>Arthropoda</taxon>
        <taxon>Hexapoda</taxon>
        <taxon>Insecta</taxon>
        <taxon>Pterygota</taxon>
        <taxon>Neoptera</taxon>
        <taxon>Paraneoptera</taxon>
        <taxon>Hemiptera</taxon>
        <taxon>Heteroptera</taxon>
        <taxon>Panheteroptera</taxon>
        <taxon>Cimicomorpha</taxon>
        <taxon>Reduviidae</taxon>
        <taxon>Harpactorinae</taxon>
        <taxon>Harpactorini</taxon>
        <taxon>Rhynocoris</taxon>
    </lineage>
</organism>
<sequence>METILDMLAKEDMRLNEHRKNMTKKDKALRPTYPEELEKKLRDNGKDERKALKLQKEFELDFNEVIKMFNQDKYQREDHLKKKLNTKAKEEKTKLNLEKIINDNEDLKKVFDEIKITIQNLKGKQKECNFYDDKIEKLKSKDKKVYRKSDSKNRKTDNVKKELEKKMKEKEKEIEKHENRNVKIVPEDVNLKIKANILNPLKLEKWKKKTSSKCLLNSDLV</sequence>
<dbReference type="AlphaFoldDB" id="A0AAW1DF35"/>
<name>A0AAW1DF35_9HEMI</name>
<protein>
    <submittedName>
        <fullName evidence="2">Uncharacterized protein</fullName>
    </submittedName>
</protein>
<gene>
    <name evidence="2" type="ORF">O3M35_006230</name>
</gene>
<feature type="coiled-coil region" evidence="1">
    <location>
        <begin position="104"/>
        <end position="180"/>
    </location>
</feature>
<evidence type="ECO:0000313" key="2">
    <source>
        <dbReference type="EMBL" id="KAK9508748.1"/>
    </source>
</evidence>
<keyword evidence="1" id="KW-0175">Coiled coil</keyword>
<comment type="caution">
    <text evidence="2">The sequence shown here is derived from an EMBL/GenBank/DDBJ whole genome shotgun (WGS) entry which is preliminary data.</text>
</comment>
<accession>A0AAW1DF35</accession>
<reference evidence="2 3" key="1">
    <citation type="submission" date="2022-12" db="EMBL/GenBank/DDBJ databases">
        <title>Chromosome-level genome assembly of true bugs.</title>
        <authorList>
            <person name="Ma L."/>
            <person name="Li H."/>
        </authorList>
    </citation>
    <scope>NUCLEOTIDE SEQUENCE [LARGE SCALE GENOMIC DNA]</scope>
    <source>
        <strain evidence="2">Lab_2022b</strain>
    </source>
</reference>
<dbReference type="EMBL" id="JAPXFL010000003">
    <property type="protein sequence ID" value="KAK9508748.1"/>
    <property type="molecule type" value="Genomic_DNA"/>
</dbReference>
<evidence type="ECO:0000256" key="1">
    <source>
        <dbReference type="SAM" id="Coils"/>
    </source>
</evidence>